<dbReference type="OMA" id="DICQASK"/>
<dbReference type="Gene3D" id="1.20.1050.130">
    <property type="match status" value="1"/>
</dbReference>
<dbReference type="GO" id="GO:0006412">
    <property type="term" value="P:translation"/>
    <property type="evidence" value="ECO:0007669"/>
    <property type="project" value="UniProtKB-KW"/>
</dbReference>
<keyword evidence="2" id="KW-0963">Cytoplasm</keyword>
<sequence length="701" mass="79985">MLTAMVMKMYALPPVQPLRGNVALPESMYQLPPIMRLSHLNNDDRPLSTGWNWDDVEARQSSLLSQLQLLQTKVASLRKDFGLQEVEVFQKEPMKRVSVVVHADPRYPPYSLLCVGNLLKKAGFATKVNNHVHSALKEPVNKNLANHFDSSEWDECGDGSESCENYCLTVIWKLVGLDPYASIGFDIVKGEANILRHLVRSLSTVFHYETDDHQTLVFDSLMDDVHENVTWGSDRDCVSFLERSESFFLSGAQRSFVDFLVWSALLNKRFTIPSRRLLQWSIGTAFSTLKMTAASNGSLIGKPNPYPFLSIKPFVECAEEWLPLLEKDERLNIVYMEKLDGSNTAVSSDGMACSRRLVLLDGPSVPTKGKKMANFMGFELDFILPYVEKVQRMYETEIRQWFPPKDEVVAVCYGELIVPGTSFSKEDVFNYQMRGGESKTPNREKNQMFLRGKIYSYSVGLHFKTLISVEEYKEKIEKLRKKGYEPYYNSSMSHIGTEFDKIIYLLMNDKLKDLLDQFKFNTYKHNHDYLLNTISKLRNDLLKPNMVEGYILLIPKLSLIYKLKGAYDTFSDSRLKKIDVVVEKLKDKAEKQPNFKDLADLFSDICQASKDTKTSKKIEKAIDSAMSKFPRLQDLVDGDEKLEETKKILVNVLLKEINDSEDLEMAPKETLSNLTERIASMLTSDSSAEKTTKEGLGSPQN</sequence>
<name>A0A553NVN0_TIGCA</name>
<evidence type="ECO:0000256" key="1">
    <source>
        <dbReference type="ARBA" id="ARBA00004496"/>
    </source>
</evidence>
<dbReference type="GO" id="GO:0005737">
    <property type="term" value="C:cytoplasm"/>
    <property type="evidence" value="ECO:0007669"/>
    <property type="project" value="UniProtKB-SubCell"/>
</dbReference>
<evidence type="ECO:0000256" key="4">
    <source>
        <dbReference type="SAM" id="MobiDB-lite"/>
    </source>
</evidence>
<dbReference type="InterPro" id="IPR042360">
    <property type="entry name" value="AIMP2"/>
</dbReference>
<keyword evidence="3" id="KW-0648">Protein biosynthesis</keyword>
<organism evidence="6 7">
    <name type="scientific">Tigriopus californicus</name>
    <name type="common">Marine copepod</name>
    <dbReference type="NCBI Taxonomy" id="6832"/>
    <lineage>
        <taxon>Eukaryota</taxon>
        <taxon>Metazoa</taxon>
        <taxon>Ecdysozoa</taxon>
        <taxon>Arthropoda</taxon>
        <taxon>Crustacea</taxon>
        <taxon>Multicrustacea</taxon>
        <taxon>Hexanauplia</taxon>
        <taxon>Copepoda</taxon>
        <taxon>Harpacticoida</taxon>
        <taxon>Harpacticidae</taxon>
        <taxon>Tigriopus</taxon>
    </lineage>
</organism>
<evidence type="ECO:0000259" key="5">
    <source>
        <dbReference type="Pfam" id="PF18569"/>
    </source>
</evidence>
<evidence type="ECO:0000256" key="3">
    <source>
        <dbReference type="ARBA" id="ARBA00022917"/>
    </source>
</evidence>
<reference evidence="6 7" key="1">
    <citation type="journal article" date="2018" name="Nat. Ecol. Evol.">
        <title>Genomic signatures of mitonuclear coevolution across populations of Tigriopus californicus.</title>
        <authorList>
            <person name="Barreto F.S."/>
            <person name="Watson E.T."/>
            <person name="Lima T.G."/>
            <person name="Willett C.S."/>
            <person name="Edmands S."/>
            <person name="Li W."/>
            <person name="Burton R.S."/>
        </authorList>
    </citation>
    <scope>NUCLEOTIDE SEQUENCE [LARGE SCALE GENOMIC DNA]</scope>
    <source>
        <strain evidence="6 7">San Diego</strain>
    </source>
</reference>
<feature type="domain" description="AIMP2 thioredoxin-like" evidence="5">
    <location>
        <begin position="99"/>
        <end position="179"/>
    </location>
</feature>
<dbReference type="EMBL" id="VCGU01000010">
    <property type="protein sequence ID" value="TRY69493.1"/>
    <property type="molecule type" value="Genomic_DNA"/>
</dbReference>
<dbReference type="AlphaFoldDB" id="A0A553NVN0"/>
<evidence type="ECO:0000313" key="6">
    <source>
        <dbReference type="EMBL" id="TRY69493.1"/>
    </source>
</evidence>
<dbReference type="Pfam" id="PF18569">
    <property type="entry name" value="Thioredoxin_16"/>
    <property type="match status" value="1"/>
</dbReference>
<keyword evidence="7" id="KW-1185">Reference proteome</keyword>
<dbReference type="InterPro" id="IPR041503">
    <property type="entry name" value="AIMP2_thioredoxin"/>
</dbReference>
<comment type="caution">
    <text evidence="6">The sequence shown here is derived from an EMBL/GenBank/DDBJ whole genome shotgun (WGS) entry which is preliminary data.</text>
</comment>
<proteinExistence type="predicted"/>
<accession>A0A553NVN0</accession>
<gene>
    <name evidence="6" type="ORF">TCAL_10754</name>
</gene>
<dbReference type="STRING" id="6832.A0A553NVN0"/>
<feature type="region of interest" description="Disordered" evidence="4">
    <location>
        <begin position="682"/>
        <end position="701"/>
    </location>
</feature>
<comment type="subcellular location">
    <subcellularLocation>
        <location evidence="1">Cytoplasm</location>
    </subcellularLocation>
</comment>
<evidence type="ECO:0000313" key="7">
    <source>
        <dbReference type="Proteomes" id="UP000318571"/>
    </source>
</evidence>
<protein>
    <recommendedName>
        <fullName evidence="5">AIMP2 thioredoxin-like domain-containing protein</fullName>
    </recommendedName>
</protein>
<dbReference type="Proteomes" id="UP000318571">
    <property type="component" value="Chromosome 1"/>
</dbReference>
<evidence type="ECO:0000256" key="2">
    <source>
        <dbReference type="ARBA" id="ARBA00022490"/>
    </source>
</evidence>
<dbReference type="GO" id="GO:0017101">
    <property type="term" value="C:aminoacyl-tRNA synthetase multienzyme complex"/>
    <property type="evidence" value="ECO:0007669"/>
    <property type="project" value="InterPro"/>
</dbReference>
<dbReference type="PANTHER" id="PTHR13438:SF2">
    <property type="entry name" value="AMINOACYL TRNA SYNTHASE COMPLEX-INTERACTING MULTIFUNCTIONAL PROTEIN 2"/>
    <property type="match status" value="1"/>
</dbReference>
<dbReference type="PANTHER" id="PTHR13438">
    <property type="entry name" value="AMINOACYL TRNA SYNTHASE COMPLEX-INTERACTING MULTIFUNCTIONAL PROTEIN"/>
    <property type="match status" value="1"/>
</dbReference>